<comment type="caution">
    <text evidence="1">The sequence shown here is derived from an EMBL/GenBank/DDBJ whole genome shotgun (WGS) entry which is preliminary data.</text>
</comment>
<proteinExistence type="predicted"/>
<dbReference type="Proteomes" id="UP000466345">
    <property type="component" value="Unassembled WGS sequence"/>
</dbReference>
<dbReference type="RefSeq" id="WP_323378670.1">
    <property type="nucleotide sequence ID" value="NZ_WEGJ01000036.1"/>
</dbReference>
<dbReference type="AlphaFoldDB" id="A0A7K0CSB0"/>
<keyword evidence="2" id="KW-1185">Reference proteome</keyword>
<evidence type="ECO:0008006" key="3">
    <source>
        <dbReference type="Google" id="ProtNLM"/>
    </source>
</evidence>
<dbReference type="Gene3D" id="3.40.50.1820">
    <property type="entry name" value="alpha/beta hydrolase"/>
    <property type="match status" value="1"/>
</dbReference>
<protein>
    <recommendedName>
        <fullName evidence="3">Alpha/beta hydrolase</fullName>
    </recommendedName>
</protein>
<dbReference type="EMBL" id="WEGJ01000036">
    <property type="protein sequence ID" value="MQY15614.1"/>
    <property type="molecule type" value="Genomic_DNA"/>
</dbReference>
<sequence>MVAYVIIPGIDGSDERHWQTLWEREWGDRAVRIAPRSWSQPGLPDWIDAVRKAYATAARRDPRVVLVAHSLGCWAASACLALGTPAAGALLVAPPDPRGPAFPDRATTFRALTAEQLPCPAVLVSSTDDPYCTPDRSAGFAARWGARHHEPGAYGHLNSASGLGSWPYGREVLPG</sequence>
<organism evidence="1 2">
    <name type="scientific">Streptomyces smaragdinus</name>
    <dbReference type="NCBI Taxonomy" id="2585196"/>
    <lineage>
        <taxon>Bacteria</taxon>
        <taxon>Bacillati</taxon>
        <taxon>Actinomycetota</taxon>
        <taxon>Actinomycetes</taxon>
        <taxon>Kitasatosporales</taxon>
        <taxon>Streptomycetaceae</taxon>
        <taxon>Streptomyces</taxon>
    </lineage>
</organism>
<name>A0A7K0CSB0_9ACTN</name>
<dbReference type="GO" id="GO:0016787">
    <property type="term" value="F:hydrolase activity"/>
    <property type="evidence" value="ECO:0007669"/>
    <property type="project" value="InterPro"/>
</dbReference>
<reference evidence="1 2" key="1">
    <citation type="submission" date="2019-10" db="EMBL/GenBank/DDBJ databases">
        <title>Streptomyces smaragdinus sp. nov. and Streptomyces fabii sp. nov., isolated from the gut of fungus growing-termite Macrotermes natalensis.</title>
        <authorList>
            <person name="Schwitalla J."/>
            <person name="Benndorf R."/>
            <person name="Martin K."/>
            <person name="De Beer W."/>
            <person name="Kaster A.-K."/>
            <person name="Vollmers J."/>
            <person name="Poulsen M."/>
            <person name="Beemelmanns C."/>
        </authorList>
    </citation>
    <scope>NUCLEOTIDE SEQUENCE [LARGE SCALE GENOMIC DNA]</scope>
    <source>
        <strain evidence="1 2">RB5</strain>
    </source>
</reference>
<dbReference type="SUPFAM" id="SSF53474">
    <property type="entry name" value="alpha/beta-Hydrolases"/>
    <property type="match status" value="1"/>
</dbReference>
<accession>A0A7K0CSB0</accession>
<evidence type="ECO:0000313" key="1">
    <source>
        <dbReference type="EMBL" id="MQY15614.1"/>
    </source>
</evidence>
<dbReference type="InterPro" id="IPR010662">
    <property type="entry name" value="RBBP9/YdeN"/>
</dbReference>
<gene>
    <name evidence="1" type="ORF">SRB5_58000</name>
</gene>
<dbReference type="InterPro" id="IPR029058">
    <property type="entry name" value="AB_hydrolase_fold"/>
</dbReference>
<dbReference type="Pfam" id="PF06821">
    <property type="entry name" value="Ser_hydrolase"/>
    <property type="match status" value="1"/>
</dbReference>
<evidence type="ECO:0000313" key="2">
    <source>
        <dbReference type="Proteomes" id="UP000466345"/>
    </source>
</evidence>